<name>A0AAQ4FFE1_AMBAM</name>
<evidence type="ECO:0000256" key="1">
    <source>
        <dbReference type="SAM" id="MobiDB-lite"/>
    </source>
</evidence>
<dbReference type="EMBL" id="JARKHS020003222">
    <property type="protein sequence ID" value="KAK8785900.1"/>
    <property type="molecule type" value="Genomic_DNA"/>
</dbReference>
<comment type="caution">
    <text evidence="2">The sequence shown here is derived from an EMBL/GenBank/DDBJ whole genome shotgun (WGS) entry which is preliminary data.</text>
</comment>
<reference evidence="2 3" key="1">
    <citation type="journal article" date="2023" name="Arcadia Sci">
        <title>De novo assembly of a long-read Amblyomma americanum tick genome.</title>
        <authorList>
            <person name="Chou S."/>
            <person name="Poskanzer K.E."/>
            <person name="Rollins M."/>
            <person name="Thuy-Boun P.S."/>
        </authorList>
    </citation>
    <scope>NUCLEOTIDE SEQUENCE [LARGE SCALE GENOMIC DNA]</scope>
    <source>
        <strain evidence="2">F_SG_1</strain>
        <tissue evidence="2">Salivary glands</tissue>
    </source>
</reference>
<dbReference type="AlphaFoldDB" id="A0AAQ4FFE1"/>
<protein>
    <submittedName>
        <fullName evidence="2">Uncharacterized protein</fullName>
    </submittedName>
</protein>
<organism evidence="2 3">
    <name type="scientific">Amblyomma americanum</name>
    <name type="common">Lone star tick</name>
    <dbReference type="NCBI Taxonomy" id="6943"/>
    <lineage>
        <taxon>Eukaryota</taxon>
        <taxon>Metazoa</taxon>
        <taxon>Ecdysozoa</taxon>
        <taxon>Arthropoda</taxon>
        <taxon>Chelicerata</taxon>
        <taxon>Arachnida</taxon>
        <taxon>Acari</taxon>
        <taxon>Parasitiformes</taxon>
        <taxon>Ixodida</taxon>
        <taxon>Ixodoidea</taxon>
        <taxon>Ixodidae</taxon>
        <taxon>Amblyomminae</taxon>
        <taxon>Amblyomma</taxon>
    </lineage>
</organism>
<keyword evidence="3" id="KW-1185">Reference proteome</keyword>
<accession>A0AAQ4FFE1</accession>
<feature type="region of interest" description="Disordered" evidence="1">
    <location>
        <begin position="1"/>
        <end position="121"/>
    </location>
</feature>
<sequence>MLRRQTDRRGNEQVSRHKRYQKRDWCQKDRASRWQATQGRHAIRRIVGPSQAPTAAPAERAATAGAEQWCGAATVGGHSRGGQAAQPGGHHSEDQAARGDPGGEAHQGLCQRAPPACRQEG</sequence>
<feature type="compositionally biased region" description="Basic and acidic residues" evidence="1">
    <location>
        <begin position="90"/>
        <end position="103"/>
    </location>
</feature>
<dbReference type="Proteomes" id="UP001321473">
    <property type="component" value="Unassembled WGS sequence"/>
</dbReference>
<feature type="compositionally biased region" description="Low complexity" evidence="1">
    <location>
        <begin position="52"/>
        <end position="67"/>
    </location>
</feature>
<gene>
    <name evidence="2" type="ORF">V5799_007734</name>
</gene>
<feature type="compositionally biased region" description="Basic and acidic residues" evidence="1">
    <location>
        <begin position="1"/>
        <end position="15"/>
    </location>
</feature>
<evidence type="ECO:0000313" key="2">
    <source>
        <dbReference type="EMBL" id="KAK8785900.1"/>
    </source>
</evidence>
<feature type="compositionally biased region" description="Basic and acidic residues" evidence="1">
    <location>
        <begin position="22"/>
        <end position="32"/>
    </location>
</feature>
<evidence type="ECO:0000313" key="3">
    <source>
        <dbReference type="Proteomes" id="UP001321473"/>
    </source>
</evidence>
<proteinExistence type="predicted"/>